<evidence type="ECO:0000256" key="1">
    <source>
        <dbReference type="ARBA" id="ARBA00004123"/>
    </source>
</evidence>
<organism evidence="8">
    <name type="scientific">Culicoides sonorensis</name>
    <name type="common">Biting midge</name>
    <dbReference type="NCBI Taxonomy" id="179676"/>
    <lineage>
        <taxon>Eukaryota</taxon>
        <taxon>Metazoa</taxon>
        <taxon>Ecdysozoa</taxon>
        <taxon>Arthropoda</taxon>
        <taxon>Hexapoda</taxon>
        <taxon>Insecta</taxon>
        <taxon>Pterygota</taxon>
        <taxon>Neoptera</taxon>
        <taxon>Endopterygota</taxon>
        <taxon>Diptera</taxon>
        <taxon>Nematocera</taxon>
        <taxon>Chironomoidea</taxon>
        <taxon>Ceratopogonidae</taxon>
        <taxon>Ceratopogoninae</taxon>
        <taxon>Culicoides</taxon>
        <taxon>Monoculicoides</taxon>
    </lineage>
</organism>
<dbReference type="InterPro" id="IPR044898">
    <property type="entry name" value="CDI_dom_sf"/>
</dbReference>
<dbReference type="EMBL" id="UFQS01003045">
    <property type="protein sequence ID" value="SSX15108.1"/>
    <property type="molecule type" value="Genomic_DNA"/>
</dbReference>
<protein>
    <submittedName>
        <fullName evidence="8">CSON008071 protein</fullName>
    </submittedName>
</protein>
<name>A0A336LBB2_CULSO</name>
<evidence type="ECO:0000313" key="9">
    <source>
        <dbReference type="EMBL" id="SSX34488.1"/>
    </source>
</evidence>
<dbReference type="InterPro" id="IPR003175">
    <property type="entry name" value="CDI_dom"/>
</dbReference>
<evidence type="ECO:0000256" key="4">
    <source>
        <dbReference type="ARBA" id="ARBA00023242"/>
    </source>
</evidence>
<dbReference type="Gene3D" id="4.10.365.10">
    <property type="entry name" value="p27"/>
    <property type="match status" value="1"/>
</dbReference>
<comment type="subcellular location">
    <subcellularLocation>
        <location evidence="1">Nucleus</location>
    </subcellularLocation>
</comment>
<dbReference type="GO" id="GO:0004861">
    <property type="term" value="F:cyclin-dependent protein serine/threonine kinase inhibitor activity"/>
    <property type="evidence" value="ECO:0007669"/>
    <property type="project" value="InterPro"/>
</dbReference>
<keyword evidence="4" id="KW-0539">Nucleus</keyword>
<comment type="similarity">
    <text evidence="2">Belongs to the CDI family.</text>
</comment>
<evidence type="ECO:0000256" key="2">
    <source>
        <dbReference type="ARBA" id="ARBA00006726"/>
    </source>
</evidence>
<reference evidence="9" key="2">
    <citation type="submission" date="2018-07" db="EMBL/GenBank/DDBJ databases">
        <authorList>
            <person name="Quirk P.G."/>
            <person name="Krulwich T.A."/>
        </authorList>
    </citation>
    <scope>NUCLEOTIDE SEQUENCE</scope>
</reference>
<feature type="domain" description="Cyclin-dependent kinase inhibitor" evidence="7">
    <location>
        <begin position="40"/>
        <end position="87"/>
    </location>
</feature>
<dbReference type="AlphaFoldDB" id="A0A336LBB2"/>
<dbReference type="EMBL" id="UFQT01003045">
    <property type="protein sequence ID" value="SSX34488.1"/>
    <property type="molecule type" value="Genomic_DNA"/>
</dbReference>
<evidence type="ECO:0000256" key="5">
    <source>
        <dbReference type="ARBA" id="ARBA00023306"/>
    </source>
</evidence>
<dbReference type="Pfam" id="PF02234">
    <property type="entry name" value="CDI"/>
    <property type="match status" value="1"/>
</dbReference>
<dbReference type="GO" id="GO:0005634">
    <property type="term" value="C:nucleus"/>
    <property type="evidence" value="ECO:0007669"/>
    <property type="project" value="UniProtKB-SubCell"/>
</dbReference>
<gene>
    <name evidence="8" type="primary">CSON008071</name>
</gene>
<proteinExistence type="inferred from homology"/>
<keyword evidence="5" id="KW-0131">Cell cycle</keyword>
<dbReference type="GO" id="GO:0051726">
    <property type="term" value="P:regulation of cell cycle"/>
    <property type="evidence" value="ECO:0007669"/>
    <property type="project" value="InterPro"/>
</dbReference>
<dbReference type="PANTHER" id="PTHR10265">
    <property type="entry name" value="CYCLIN-DEPENDENT KINASE INHIBITOR 1"/>
    <property type="match status" value="1"/>
</dbReference>
<evidence type="ECO:0000256" key="3">
    <source>
        <dbReference type="ARBA" id="ARBA00023013"/>
    </source>
</evidence>
<feature type="region of interest" description="Disordered" evidence="6">
    <location>
        <begin position="179"/>
        <end position="204"/>
    </location>
</feature>
<accession>A0A336LBB2</accession>
<dbReference type="VEuPathDB" id="VectorBase:CSON008071"/>
<feature type="compositionally biased region" description="Basic and acidic residues" evidence="6">
    <location>
        <begin position="194"/>
        <end position="204"/>
    </location>
</feature>
<reference evidence="8" key="1">
    <citation type="submission" date="2018-04" db="EMBL/GenBank/DDBJ databases">
        <authorList>
            <person name="Go L.Y."/>
            <person name="Mitchell J.A."/>
        </authorList>
    </citation>
    <scope>NUCLEOTIDE SEQUENCE</scope>
    <source>
        <tissue evidence="8">Whole organism</tissue>
    </source>
</reference>
<evidence type="ECO:0000256" key="6">
    <source>
        <dbReference type="SAM" id="MobiDB-lite"/>
    </source>
</evidence>
<sequence>MSISVIQPQYSSGLYKIKSKVILKSPKPGFSAARESIKKNLFGCADKEETKRFVKEELSRLQKQKEQQWGFDFVECRPLDNKTYQWQCVVPSTPITLTQAAHVINQAPFDSESTSSGELSDIESPNCLLDDRADRANNYREPAEHFCDSPEIPYLTKSSPVLVNPTAFKPIVVPTNEIVTRSKPSRRMSTPPKQQEKRQPKITDWHSIAILR</sequence>
<dbReference type="PANTHER" id="PTHR10265:SF45">
    <property type="entry name" value="DACAPO"/>
    <property type="match status" value="1"/>
</dbReference>
<evidence type="ECO:0000313" key="8">
    <source>
        <dbReference type="EMBL" id="SSX15108.1"/>
    </source>
</evidence>
<keyword evidence="3" id="KW-0649">Protein kinase inhibitor</keyword>
<evidence type="ECO:0000259" key="7">
    <source>
        <dbReference type="Pfam" id="PF02234"/>
    </source>
</evidence>